<accession>A0ACC2WGC8</accession>
<comment type="caution">
    <text evidence="1">The sequence shown here is derived from an EMBL/GenBank/DDBJ whole genome shotgun (WGS) entry which is preliminary data.</text>
</comment>
<protein>
    <submittedName>
        <fullName evidence="1">Uncharacterized protein</fullName>
    </submittedName>
</protein>
<sequence>MEDPSITVSAFLAYAQAALQEDGNRTQEIHSMKDALSSHVLIPLVGTRQAVWNDANERYVRMIQGLEQKYQERLKEVIENALTNLSKEQGEEYPEEERDAILQEAELCYRMARRASNNLARHIQTGQETKGTERASVPIEQLEMHGRTYRKASAGTHQSSEAADHSNFTIGESDSDAESSDLETRRAYATGDSAMPPRAQVSDRLKELEIERLSNDLDEKVDELKNLEIQLEESRQHVDAYLRTAKKLRKSENVVEKLKKKLDSVANARSEIQQQVKMLSDENADWESKYTELIRSRKPPKSTSPSAGLSSESQLSEISMRLQQLELALQTKQAEVAQLKEIAIRRHEKSVDEYPSYVSSDDEQASPQNSKVKVRPLASSLQLPAYPDENLNGFGENVRNNQQPENQSAQSDSTPGRQGKRPGGRSGVDNATCEDVARLESEVARLQQSLVETEQRYRAEKLLMLKAWTDLGQRTMRMGVPDDGDGVSGGNNSEARGMGRLFGLSWASRVRQRMPPAPDSRA</sequence>
<evidence type="ECO:0000313" key="1">
    <source>
        <dbReference type="EMBL" id="KAJ9110707.1"/>
    </source>
</evidence>
<organism evidence="1 2">
    <name type="scientific">Naganishia cerealis</name>
    <dbReference type="NCBI Taxonomy" id="610337"/>
    <lineage>
        <taxon>Eukaryota</taxon>
        <taxon>Fungi</taxon>
        <taxon>Dikarya</taxon>
        <taxon>Basidiomycota</taxon>
        <taxon>Agaricomycotina</taxon>
        <taxon>Tremellomycetes</taxon>
        <taxon>Filobasidiales</taxon>
        <taxon>Filobasidiaceae</taxon>
        <taxon>Naganishia</taxon>
    </lineage>
</organism>
<reference evidence="1" key="1">
    <citation type="submission" date="2023-04" db="EMBL/GenBank/DDBJ databases">
        <title>Draft Genome sequencing of Naganishia species isolated from polar environments using Oxford Nanopore Technology.</title>
        <authorList>
            <person name="Leo P."/>
            <person name="Venkateswaran K."/>
        </authorList>
    </citation>
    <scope>NUCLEOTIDE SEQUENCE</scope>
    <source>
        <strain evidence="1">MNA-CCFEE 5261</strain>
    </source>
</reference>
<gene>
    <name evidence="1" type="ORF">QFC19_001536</name>
</gene>
<dbReference type="Proteomes" id="UP001241377">
    <property type="component" value="Unassembled WGS sequence"/>
</dbReference>
<proteinExistence type="predicted"/>
<dbReference type="EMBL" id="JASBWR010000011">
    <property type="protein sequence ID" value="KAJ9110707.1"/>
    <property type="molecule type" value="Genomic_DNA"/>
</dbReference>
<name>A0ACC2WGC8_9TREE</name>
<evidence type="ECO:0000313" key="2">
    <source>
        <dbReference type="Proteomes" id="UP001241377"/>
    </source>
</evidence>
<keyword evidence="2" id="KW-1185">Reference proteome</keyword>